<reference evidence="7 8" key="1">
    <citation type="submission" date="2022-11" db="EMBL/GenBank/DDBJ databases">
        <title>Mycobacterium sp. nov.</title>
        <authorList>
            <person name="Papic B."/>
            <person name="Spicic S."/>
            <person name="Duvnjak S."/>
        </authorList>
    </citation>
    <scope>NUCLEOTIDE SEQUENCE [LARGE SCALE GENOMIC DNA]</scope>
    <source>
        <strain evidence="7 8">CVI_P4</strain>
    </source>
</reference>
<evidence type="ECO:0000256" key="4">
    <source>
        <dbReference type="ARBA" id="ARBA00022989"/>
    </source>
</evidence>
<accession>A0ABT3SC38</accession>
<feature type="transmembrane region" description="Helical" evidence="6">
    <location>
        <begin position="222"/>
        <end position="241"/>
    </location>
</feature>
<evidence type="ECO:0000256" key="2">
    <source>
        <dbReference type="ARBA" id="ARBA00022475"/>
    </source>
</evidence>
<name>A0ABT3SC38_9MYCO</name>
<keyword evidence="5 6" id="KW-0472">Membrane</keyword>
<dbReference type="Proteomes" id="UP001300745">
    <property type="component" value="Unassembled WGS sequence"/>
</dbReference>
<comment type="subcellular location">
    <subcellularLocation>
        <location evidence="1">Cell membrane</location>
        <topology evidence="1">Multi-pass membrane protein</topology>
    </subcellularLocation>
</comment>
<evidence type="ECO:0000256" key="5">
    <source>
        <dbReference type="ARBA" id="ARBA00023136"/>
    </source>
</evidence>
<feature type="transmembrane region" description="Helical" evidence="6">
    <location>
        <begin position="121"/>
        <end position="141"/>
    </location>
</feature>
<feature type="transmembrane region" description="Helical" evidence="6">
    <location>
        <begin position="66"/>
        <end position="88"/>
    </location>
</feature>
<sequence length="297" mass="31063">MTTPYPARSNGELRLSPGLWGAAGAEVAVAVAVGVILLRSGHAAPAMHNMPGMDDMPHHQPSTTQIHWTTMLAVFSVVAAVAIAWWAATRARAPAAVAVVSLIAVVASDPIRALALRSHLVAMAALEVVLVAAPLLALSVLRRGERPRTRMRSGPWIAAVFVGLTLYVGFLVALHLPGVHDRGGHAAAVPEWLVAAAFVIGTSYWAAILLAAGVVPHRIRRGALIIGQEVAVILGLAALFLPSPFMTHPIPLGISAAADQRLGGVLMVLTCAAVSLPLLRTIDAQRLSTPRTESHVP</sequence>
<dbReference type="Pfam" id="PF09678">
    <property type="entry name" value="Caa3_CtaG"/>
    <property type="match status" value="1"/>
</dbReference>
<keyword evidence="3 6" id="KW-0812">Transmembrane</keyword>
<evidence type="ECO:0000313" key="8">
    <source>
        <dbReference type="Proteomes" id="UP001300745"/>
    </source>
</evidence>
<comment type="caution">
    <text evidence="7">The sequence shown here is derived from an EMBL/GenBank/DDBJ whole genome shotgun (WGS) entry which is preliminary data.</text>
</comment>
<protein>
    <submittedName>
        <fullName evidence="7">Cytochrome c oxidase assembly protein</fullName>
    </submittedName>
</protein>
<evidence type="ECO:0000256" key="3">
    <source>
        <dbReference type="ARBA" id="ARBA00022692"/>
    </source>
</evidence>
<gene>
    <name evidence="7" type="ORF">ORI27_10030</name>
</gene>
<keyword evidence="2" id="KW-1003">Cell membrane</keyword>
<feature type="transmembrane region" description="Helical" evidence="6">
    <location>
        <begin position="192"/>
        <end position="215"/>
    </location>
</feature>
<dbReference type="EMBL" id="JAPJDO010000006">
    <property type="protein sequence ID" value="MCX2937040.1"/>
    <property type="molecule type" value="Genomic_DNA"/>
</dbReference>
<evidence type="ECO:0000256" key="6">
    <source>
        <dbReference type="SAM" id="Phobius"/>
    </source>
</evidence>
<dbReference type="InterPro" id="IPR019108">
    <property type="entry name" value="Caa3_assmbl_CtaG-rel"/>
</dbReference>
<feature type="transmembrane region" description="Helical" evidence="6">
    <location>
        <begin position="153"/>
        <end position="172"/>
    </location>
</feature>
<evidence type="ECO:0000313" key="7">
    <source>
        <dbReference type="EMBL" id="MCX2937040.1"/>
    </source>
</evidence>
<keyword evidence="4 6" id="KW-1133">Transmembrane helix</keyword>
<feature type="transmembrane region" description="Helical" evidence="6">
    <location>
        <begin position="18"/>
        <end position="38"/>
    </location>
</feature>
<evidence type="ECO:0000256" key="1">
    <source>
        <dbReference type="ARBA" id="ARBA00004651"/>
    </source>
</evidence>
<feature type="transmembrane region" description="Helical" evidence="6">
    <location>
        <begin position="261"/>
        <end position="279"/>
    </location>
</feature>
<organism evidence="7 8">
    <name type="scientific">Mycobacterium pinniadriaticum</name>
    <dbReference type="NCBI Taxonomy" id="2994102"/>
    <lineage>
        <taxon>Bacteria</taxon>
        <taxon>Bacillati</taxon>
        <taxon>Actinomycetota</taxon>
        <taxon>Actinomycetes</taxon>
        <taxon>Mycobacteriales</taxon>
        <taxon>Mycobacteriaceae</taxon>
        <taxon>Mycobacterium</taxon>
    </lineage>
</organism>
<proteinExistence type="predicted"/>
<feature type="transmembrane region" description="Helical" evidence="6">
    <location>
        <begin position="95"/>
        <end position="115"/>
    </location>
</feature>
<dbReference type="RefSeq" id="WP_265996604.1">
    <property type="nucleotide sequence ID" value="NZ_JAPJDN010000006.1"/>
</dbReference>
<keyword evidence="8" id="KW-1185">Reference proteome</keyword>